<dbReference type="EMBL" id="JARVCO010000007">
    <property type="protein sequence ID" value="MDZ8118160.1"/>
    <property type="molecule type" value="Genomic_DNA"/>
</dbReference>
<name>A0ABU5MVB4_9BACT</name>
<gene>
    <name evidence="2" type="ORF">P9H32_05910</name>
</gene>
<sequence length="230" mass="23534">MNSKLKVWVVAVMAAAAAQASLTDFGLGGNKLYDGWDGLSASHYPGYGSYPGAGTWPGSMVANEAGSNGGELAKISGTGYAGGSSLYSSAGGVFEVSQDSVVSGLETIVFAVGYGAGTSASFTNGPTLMINGSTVVGAADSSFNLGSYDDNIGGYDVTLTTDVFQWDLSSLGETVSSFSISYDVGEHAQQYGLQLEQSDTYTEAIPEPATIVLIGGAGGALFMLRRMRIC</sequence>
<feature type="chain" id="PRO_5045057540" evidence="1">
    <location>
        <begin position="21"/>
        <end position="230"/>
    </location>
</feature>
<accession>A0ABU5MVB4</accession>
<keyword evidence="3" id="KW-1185">Reference proteome</keyword>
<dbReference type="NCBIfam" id="TIGR02595">
    <property type="entry name" value="PEP_CTERM"/>
    <property type="match status" value="1"/>
</dbReference>
<evidence type="ECO:0000313" key="3">
    <source>
        <dbReference type="Proteomes" id="UP001290861"/>
    </source>
</evidence>
<evidence type="ECO:0000256" key="1">
    <source>
        <dbReference type="SAM" id="SignalP"/>
    </source>
</evidence>
<organism evidence="2 3">
    <name type="scientific">Pontiella agarivorans</name>
    <dbReference type="NCBI Taxonomy" id="3038953"/>
    <lineage>
        <taxon>Bacteria</taxon>
        <taxon>Pseudomonadati</taxon>
        <taxon>Kiritimatiellota</taxon>
        <taxon>Kiritimatiellia</taxon>
        <taxon>Kiritimatiellales</taxon>
        <taxon>Pontiellaceae</taxon>
        <taxon>Pontiella</taxon>
    </lineage>
</organism>
<evidence type="ECO:0000313" key="2">
    <source>
        <dbReference type="EMBL" id="MDZ8118160.1"/>
    </source>
</evidence>
<proteinExistence type="predicted"/>
<dbReference type="InterPro" id="IPR013424">
    <property type="entry name" value="Ice-binding_C"/>
</dbReference>
<feature type="signal peptide" evidence="1">
    <location>
        <begin position="1"/>
        <end position="20"/>
    </location>
</feature>
<dbReference type="RefSeq" id="WP_322607959.1">
    <property type="nucleotide sequence ID" value="NZ_JARVCO010000007.1"/>
</dbReference>
<protein>
    <submittedName>
        <fullName evidence="2">PEP-CTERM sorting domain-containing protein</fullName>
    </submittedName>
</protein>
<reference evidence="2 3" key="1">
    <citation type="journal article" date="2024" name="Appl. Environ. Microbiol.">
        <title>Pontiella agarivorans sp. nov., a novel marine anaerobic bacterium capable of degrading macroalgal polysaccharides and fixing nitrogen.</title>
        <authorList>
            <person name="Liu N."/>
            <person name="Kivenson V."/>
            <person name="Peng X."/>
            <person name="Cui Z."/>
            <person name="Lankiewicz T.S."/>
            <person name="Gosselin K.M."/>
            <person name="English C.J."/>
            <person name="Blair E.M."/>
            <person name="O'Malley M.A."/>
            <person name="Valentine D.L."/>
        </authorList>
    </citation>
    <scope>NUCLEOTIDE SEQUENCE [LARGE SCALE GENOMIC DNA]</scope>
    <source>
        <strain evidence="2 3">NLcol2</strain>
    </source>
</reference>
<keyword evidence="1" id="KW-0732">Signal</keyword>
<comment type="caution">
    <text evidence="2">The sequence shown here is derived from an EMBL/GenBank/DDBJ whole genome shotgun (WGS) entry which is preliminary data.</text>
</comment>
<dbReference type="Proteomes" id="UP001290861">
    <property type="component" value="Unassembled WGS sequence"/>
</dbReference>